<comment type="subcellular location">
    <subcellularLocation>
        <location evidence="1">Cell membrane</location>
        <topology evidence="1">Multi-pass membrane protein</topology>
    </subcellularLocation>
</comment>
<evidence type="ECO:0000256" key="5">
    <source>
        <dbReference type="ARBA" id="ARBA00023136"/>
    </source>
</evidence>
<evidence type="ECO:0000256" key="4">
    <source>
        <dbReference type="ARBA" id="ARBA00022989"/>
    </source>
</evidence>
<dbReference type="InterPro" id="IPR003740">
    <property type="entry name" value="YitT"/>
</dbReference>
<keyword evidence="4 6" id="KW-1133">Transmembrane helix</keyword>
<feature type="transmembrane region" description="Helical" evidence="6">
    <location>
        <begin position="227"/>
        <end position="246"/>
    </location>
</feature>
<dbReference type="AlphaFoldDB" id="A0A3A9AN99"/>
<gene>
    <name evidence="8" type="ORF">D7V94_06065</name>
</gene>
<dbReference type="Pfam" id="PF10035">
    <property type="entry name" value="DUF2179"/>
    <property type="match status" value="1"/>
</dbReference>
<reference evidence="8 9" key="1">
    <citation type="submission" date="2018-09" db="EMBL/GenBank/DDBJ databases">
        <title>Murine metabolic-syndrome-specific gut microbial biobank.</title>
        <authorList>
            <person name="Liu C."/>
        </authorList>
    </citation>
    <scope>NUCLEOTIDE SEQUENCE [LARGE SCALE GENOMIC DNA]</scope>
    <source>
        <strain evidence="8 9">0.1xD8-82</strain>
    </source>
</reference>
<evidence type="ECO:0000256" key="6">
    <source>
        <dbReference type="SAM" id="Phobius"/>
    </source>
</evidence>
<dbReference type="InterPro" id="IPR019264">
    <property type="entry name" value="DUF2179"/>
</dbReference>
<proteinExistence type="predicted"/>
<evidence type="ECO:0000259" key="7">
    <source>
        <dbReference type="Pfam" id="PF10035"/>
    </source>
</evidence>
<dbReference type="PANTHER" id="PTHR33545:SF5">
    <property type="entry name" value="UPF0750 MEMBRANE PROTEIN YITT"/>
    <property type="match status" value="1"/>
</dbReference>
<feature type="transmembrane region" description="Helical" evidence="6">
    <location>
        <begin position="185"/>
        <end position="206"/>
    </location>
</feature>
<dbReference type="Pfam" id="PF02588">
    <property type="entry name" value="YitT_membrane"/>
    <property type="match status" value="1"/>
</dbReference>
<dbReference type="InterPro" id="IPR051461">
    <property type="entry name" value="UPF0750_membrane"/>
</dbReference>
<dbReference type="GO" id="GO:0005886">
    <property type="term" value="C:plasma membrane"/>
    <property type="evidence" value="ECO:0007669"/>
    <property type="project" value="UniProtKB-SubCell"/>
</dbReference>
<keyword evidence="9" id="KW-1185">Reference proteome</keyword>
<keyword evidence="3 6" id="KW-0812">Transmembrane</keyword>
<protein>
    <submittedName>
        <fullName evidence="8">YitT family protein</fullName>
    </submittedName>
</protein>
<feature type="transmembrane region" description="Helical" evidence="6">
    <location>
        <begin position="89"/>
        <end position="107"/>
    </location>
</feature>
<accession>A0A3A9AN99</accession>
<feature type="transmembrane region" description="Helical" evidence="6">
    <location>
        <begin position="155"/>
        <end position="173"/>
    </location>
</feature>
<feature type="transmembrane region" description="Helical" evidence="6">
    <location>
        <begin position="127"/>
        <end position="148"/>
    </location>
</feature>
<dbReference type="Gene3D" id="3.30.70.120">
    <property type="match status" value="1"/>
</dbReference>
<evidence type="ECO:0000256" key="2">
    <source>
        <dbReference type="ARBA" id="ARBA00022475"/>
    </source>
</evidence>
<evidence type="ECO:0000256" key="1">
    <source>
        <dbReference type="ARBA" id="ARBA00004651"/>
    </source>
</evidence>
<evidence type="ECO:0000313" key="8">
    <source>
        <dbReference type="EMBL" id="RKI92872.1"/>
    </source>
</evidence>
<name>A0A3A9AN99_9FIRM</name>
<keyword evidence="2" id="KW-1003">Cell membrane</keyword>
<evidence type="ECO:0000256" key="3">
    <source>
        <dbReference type="ARBA" id="ARBA00022692"/>
    </source>
</evidence>
<evidence type="ECO:0000313" key="9">
    <source>
        <dbReference type="Proteomes" id="UP000280696"/>
    </source>
</evidence>
<feature type="domain" description="DUF2179" evidence="7">
    <location>
        <begin position="300"/>
        <end position="353"/>
    </location>
</feature>
<organism evidence="8 9">
    <name type="scientific">Parablautia intestinalis</name>
    <dbReference type="NCBI Taxonomy" id="2320100"/>
    <lineage>
        <taxon>Bacteria</taxon>
        <taxon>Bacillati</taxon>
        <taxon>Bacillota</taxon>
        <taxon>Clostridia</taxon>
        <taxon>Lachnospirales</taxon>
        <taxon>Lachnospiraceae</taxon>
        <taxon>Parablautia</taxon>
    </lineage>
</organism>
<sequence length="364" mass="40113">MPWSCALRWRLLERSINGRLCRLWSRTGINLSLFVRSCDGVYILQEKPHTIMVCGFRLTKAYAFRCREFAGRGRSMVIKMEITKYLKKYLTITAAAFIFGAGISLFIDPNNLAPGGASGLSIILSRLFPIETGTMFMLINIPILLLGVWKFGVKFILSTLFATFAVSAATNLFKMMEPLTTQPLLGAVFGGVLVAVGVGYVLRAGATTGGTDILVKCLRLKKPHLKTGTIFLAVDSIIIGIGGIVFGNVEAVLYSIISAVVTSQVLDMILYGRDEAKLIYIISNSSEAITERILKEVNIGVTQLTGTGAYKKEEKQVIFCVVRKQIAHKVEEVVRQEDQSAFMIITNATEIYGEGYKSYFGEKL</sequence>
<keyword evidence="5 6" id="KW-0472">Membrane</keyword>
<dbReference type="PANTHER" id="PTHR33545">
    <property type="entry name" value="UPF0750 MEMBRANE PROTEIN YITT-RELATED"/>
    <property type="match status" value="1"/>
</dbReference>
<feature type="transmembrane region" description="Helical" evidence="6">
    <location>
        <begin position="252"/>
        <end position="271"/>
    </location>
</feature>
<dbReference type="CDD" id="cd16380">
    <property type="entry name" value="YitT_C"/>
    <property type="match status" value="1"/>
</dbReference>
<dbReference type="EMBL" id="RAYQ01000004">
    <property type="protein sequence ID" value="RKI92872.1"/>
    <property type="molecule type" value="Genomic_DNA"/>
</dbReference>
<comment type="caution">
    <text evidence="8">The sequence shown here is derived from an EMBL/GenBank/DDBJ whole genome shotgun (WGS) entry which is preliminary data.</text>
</comment>
<dbReference type="Proteomes" id="UP000280696">
    <property type="component" value="Unassembled WGS sequence"/>
</dbReference>
<dbReference type="InterPro" id="IPR015867">
    <property type="entry name" value="N-reg_PII/ATP_PRibTrfase_C"/>
</dbReference>